<evidence type="ECO:0000259" key="1">
    <source>
        <dbReference type="PROSITE" id="PS50943"/>
    </source>
</evidence>
<dbReference type="InterPro" id="IPR039418">
    <property type="entry name" value="LexA-like"/>
</dbReference>
<protein>
    <submittedName>
        <fullName evidence="2">Peptidase S24</fullName>
    </submittedName>
</protein>
<dbReference type="RefSeq" id="WP_011060305.1">
    <property type="nucleotide sequence ID" value="NZ_CP022097.2"/>
</dbReference>
<keyword evidence="3" id="KW-1185">Reference proteome</keyword>
<dbReference type="PROSITE" id="PS50943">
    <property type="entry name" value="HTH_CROC1"/>
    <property type="match status" value="1"/>
</dbReference>
<feature type="domain" description="HTH cro/C1-type" evidence="1">
    <location>
        <begin position="45"/>
        <end position="78"/>
    </location>
</feature>
<gene>
    <name evidence="2" type="ORF">FEF10_11285</name>
</gene>
<proteinExistence type="predicted"/>
<dbReference type="PANTHER" id="PTHR33516">
    <property type="entry name" value="LEXA REPRESSOR"/>
    <property type="match status" value="1"/>
</dbReference>
<dbReference type="InterPro" id="IPR015927">
    <property type="entry name" value="Peptidase_S24_S26A/B/C"/>
</dbReference>
<dbReference type="CDD" id="cd06529">
    <property type="entry name" value="S24_LexA-like"/>
    <property type="match status" value="1"/>
</dbReference>
<dbReference type="Gene3D" id="2.10.109.10">
    <property type="entry name" value="Umud Fragment, subunit A"/>
    <property type="match status" value="1"/>
</dbReference>
<sequence>MIDKESIRHMFAERLHAALDAKEIRQHGRGADIIKYLESKGISKSAQAVSKWLNGSAIPEIDSLTALAAWLGVRREWLEHGVMPALPFEDENQTDEHKASTIQTTRVPVISWVEAINWSSRSLDNETLREKTTLPCPLAISKSGFVLQVAGDSMTNYGPGKSYPHGCLIFVDPEVVAKNGECVIASLPNLHHAIFKVLVEDAGKRFLKSVNPLYPMIEITDGARLCGKVIGTFIPET</sequence>
<dbReference type="InterPro" id="IPR001387">
    <property type="entry name" value="Cro/C1-type_HTH"/>
</dbReference>
<dbReference type="CDD" id="cd00093">
    <property type="entry name" value="HTH_XRE"/>
    <property type="match status" value="1"/>
</dbReference>
<evidence type="ECO:0000313" key="2">
    <source>
        <dbReference type="EMBL" id="TMM63827.1"/>
    </source>
</evidence>
<evidence type="ECO:0000313" key="3">
    <source>
        <dbReference type="Proteomes" id="UP000310095"/>
    </source>
</evidence>
<dbReference type="Pfam" id="PF00717">
    <property type="entry name" value="Peptidase_S24"/>
    <property type="match status" value="1"/>
</dbReference>
<dbReference type="EMBL" id="VAVY01000002">
    <property type="protein sequence ID" value="TMM63827.1"/>
    <property type="molecule type" value="Genomic_DNA"/>
</dbReference>
<dbReference type="SUPFAM" id="SSF51306">
    <property type="entry name" value="LexA/Signal peptidase"/>
    <property type="match status" value="1"/>
</dbReference>
<dbReference type="Gene3D" id="1.10.260.40">
    <property type="entry name" value="lambda repressor-like DNA-binding domains"/>
    <property type="match status" value="1"/>
</dbReference>
<reference evidence="2 3" key="1">
    <citation type="submission" date="2019-05" db="EMBL/GenBank/DDBJ databases">
        <title>Identification and Biocontrol Activity Analysis of Biocontrol Strain PF-1 Based on Genome-wide Data.</title>
        <authorList>
            <person name="Qi J."/>
        </authorList>
    </citation>
    <scope>NUCLEOTIDE SEQUENCE [LARGE SCALE GENOMIC DNA]</scope>
    <source>
        <strain evidence="2 3">PF-1</strain>
    </source>
</reference>
<dbReference type="Proteomes" id="UP000310095">
    <property type="component" value="Unassembled WGS sequence"/>
</dbReference>
<dbReference type="InterPro" id="IPR010982">
    <property type="entry name" value="Lambda_DNA-bd_dom_sf"/>
</dbReference>
<name>A0ABY2VGW6_9PSED</name>
<organism evidence="2 3">
    <name type="scientific">Pseudomonas protegens</name>
    <dbReference type="NCBI Taxonomy" id="380021"/>
    <lineage>
        <taxon>Bacteria</taxon>
        <taxon>Pseudomonadati</taxon>
        <taxon>Pseudomonadota</taxon>
        <taxon>Gammaproteobacteria</taxon>
        <taxon>Pseudomonadales</taxon>
        <taxon>Pseudomonadaceae</taxon>
        <taxon>Pseudomonas</taxon>
    </lineage>
</organism>
<accession>A0ABY2VGW6</accession>
<dbReference type="InterPro" id="IPR036286">
    <property type="entry name" value="LexA/Signal_pep-like_sf"/>
</dbReference>
<comment type="caution">
    <text evidence="2">The sequence shown here is derived from an EMBL/GenBank/DDBJ whole genome shotgun (WGS) entry which is preliminary data.</text>
</comment>
<dbReference type="PANTHER" id="PTHR33516:SF2">
    <property type="entry name" value="LEXA REPRESSOR-RELATED"/>
    <property type="match status" value="1"/>
</dbReference>
<dbReference type="InterPro" id="IPR050077">
    <property type="entry name" value="LexA_repressor"/>
</dbReference>